<organism evidence="3 4">
    <name type="scientific">Amycolatopsis minnesotensis</name>
    <dbReference type="NCBI Taxonomy" id="337894"/>
    <lineage>
        <taxon>Bacteria</taxon>
        <taxon>Bacillati</taxon>
        <taxon>Actinomycetota</taxon>
        <taxon>Actinomycetes</taxon>
        <taxon>Pseudonocardiales</taxon>
        <taxon>Pseudonocardiaceae</taxon>
        <taxon>Amycolatopsis</taxon>
    </lineage>
</organism>
<feature type="domain" description="Integrase catalytic" evidence="2">
    <location>
        <begin position="2"/>
        <end position="66"/>
    </location>
</feature>
<evidence type="ECO:0000313" key="3">
    <source>
        <dbReference type="EMBL" id="GAA1965308.1"/>
    </source>
</evidence>
<feature type="region of interest" description="Disordered" evidence="1">
    <location>
        <begin position="57"/>
        <end position="81"/>
    </location>
</feature>
<dbReference type="Pfam" id="PF13683">
    <property type="entry name" value="rve_3"/>
    <property type="match status" value="1"/>
</dbReference>
<sequence>MGVRPSVGRTGSCYDNAVAESFFATLETEIGTTVWTTRADAHRVVFSCFSSYKPDRLHSTPGHRTPHETRVSYRQGPALAA</sequence>
<protein>
    <recommendedName>
        <fullName evidence="2">Integrase catalytic domain-containing protein</fullName>
    </recommendedName>
</protein>
<reference evidence="4" key="1">
    <citation type="journal article" date="2019" name="Int. J. Syst. Evol. Microbiol.">
        <title>The Global Catalogue of Microorganisms (GCM) 10K type strain sequencing project: providing services to taxonomists for standard genome sequencing and annotation.</title>
        <authorList>
            <consortium name="The Broad Institute Genomics Platform"/>
            <consortium name="The Broad Institute Genome Sequencing Center for Infectious Disease"/>
            <person name="Wu L."/>
            <person name="Ma J."/>
        </authorList>
    </citation>
    <scope>NUCLEOTIDE SEQUENCE [LARGE SCALE GENOMIC DNA]</scope>
    <source>
        <strain evidence="4">JCM 14545</strain>
    </source>
</reference>
<keyword evidence="4" id="KW-1185">Reference proteome</keyword>
<name>A0ABP5CNI3_9PSEU</name>
<evidence type="ECO:0000259" key="2">
    <source>
        <dbReference type="Pfam" id="PF13683"/>
    </source>
</evidence>
<dbReference type="EMBL" id="BAAANN010000016">
    <property type="protein sequence ID" value="GAA1965308.1"/>
    <property type="molecule type" value="Genomic_DNA"/>
</dbReference>
<gene>
    <name evidence="3" type="ORF">GCM10009754_41720</name>
</gene>
<dbReference type="SUPFAM" id="SSF53098">
    <property type="entry name" value="Ribonuclease H-like"/>
    <property type="match status" value="1"/>
</dbReference>
<evidence type="ECO:0000313" key="4">
    <source>
        <dbReference type="Proteomes" id="UP001501116"/>
    </source>
</evidence>
<proteinExistence type="predicted"/>
<dbReference type="InterPro" id="IPR001584">
    <property type="entry name" value="Integrase_cat-core"/>
</dbReference>
<accession>A0ABP5CNI3</accession>
<evidence type="ECO:0000256" key="1">
    <source>
        <dbReference type="SAM" id="MobiDB-lite"/>
    </source>
</evidence>
<dbReference type="InterPro" id="IPR012337">
    <property type="entry name" value="RNaseH-like_sf"/>
</dbReference>
<comment type="caution">
    <text evidence="3">The sequence shown here is derived from an EMBL/GenBank/DDBJ whole genome shotgun (WGS) entry which is preliminary data.</text>
</comment>
<dbReference type="Proteomes" id="UP001501116">
    <property type="component" value="Unassembled WGS sequence"/>
</dbReference>